<keyword evidence="3" id="KW-1185">Reference proteome</keyword>
<accession>A0A939HRE8</accession>
<evidence type="ECO:0000259" key="1">
    <source>
        <dbReference type="Pfam" id="PF03428"/>
    </source>
</evidence>
<dbReference type="AlphaFoldDB" id="A0A939HRE8"/>
<dbReference type="InterPro" id="IPR005090">
    <property type="entry name" value="RepC_N"/>
</dbReference>
<organism evidence="2 3">
    <name type="scientific">Acetobacter garciniae</name>
    <dbReference type="NCBI Taxonomy" id="2817435"/>
    <lineage>
        <taxon>Bacteria</taxon>
        <taxon>Pseudomonadati</taxon>
        <taxon>Pseudomonadota</taxon>
        <taxon>Alphaproteobacteria</taxon>
        <taxon>Acetobacterales</taxon>
        <taxon>Acetobacteraceae</taxon>
        <taxon>Acetobacter</taxon>
    </lineage>
</organism>
<comment type="caution">
    <text evidence="2">The sequence shown here is derived from an EMBL/GenBank/DDBJ whole genome shotgun (WGS) entry which is preliminary data.</text>
</comment>
<name>A0A939HRE8_9PROT</name>
<feature type="non-terminal residue" evidence="2">
    <location>
        <position position="328"/>
    </location>
</feature>
<evidence type="ECO:0000313" key="3">
    <source>
        <dbReference type="Proteomes" id="UP000664073"/>
    </source>
</evidence>
<reference evidence="2" key="1">
    <citation type="submission" date="2021-03" db="EMBL/GenBank/DDBJ databases">
        <title>The complete genome sequence of Acetobacter sp. TBRC 12339.</title>
        <authorList>
            <person name="Charoenyingcharoen P."/>
            <person name="Yukphan P."/>
        </authorList>
    </citation>
    <scope>NUCLEOTIDE SEQUENCE</scope>
    <source>
        <strain evidence="2">TBRC 12339</strain>
    </source>
</reference>
<evidence type="ECO:0000313" key="2">
    <source>
        <dbReference type="EMBL" id="MBO1326827.1"/>
    </source>
</evidence>
<dbReference type="EMBL" id="JAFVMH010000028">
    <property type="protein sequence ID" value="MBO1326827.1"/>
    <property type="molecule type" value="Genomic_DNA"/>
</dbReference>
<dbReference type="Proteomes" id="UP000664073">
    <property type="component" value="Unassembled WGS sequence"/>
</dbReference>
<proteinExistence type="predicted"/>
<dbReference type="RefSeq" id="WP_207847709.1">
    <property type="nucleotide sequence ID" value="NZ_JAFVMH010000028.1"/>
</dbReference>
<dbReference type="Pfam" id="PF03428">
    <property type="entry name" value="RP-C"/>
    <property type="match status" value="1"/>
</dbReference>
<feature type="domain" description="Plasmid replication protein C N-terminal" evidence="1">
    <location>
        <begin position="19"/>
        <end position="187"/>
    </location>
</feature>
<sequence>METPDHDTPARPIRRRGKRTLTPAMMAARDELATPALAWPEKYDVLKVLGALPRAMGLTRAAWHLLIRMVEKTPAESWLMTGTPFIYAHNATLMGWTGLSLSSLRRAMRELTEARLLVACDGRNGQRGRRWQGEGGEKQVGFNLASLRYRWPQLLNLLEDERRRRSHVAFLRDAIADLNDRVRVLAEACDDLATAMEAARLLRLRLRTENLDRLGEYHDRLKELWHQVRTRPRPVDNPVQSSPGTVRKSAQCTPKMAPMGATSGTHYTESKNNQPSDVVVVAAKGRNRIETMRRAGHDDPDDDNPLREHSALGGFKGTAMFYLTICPA</sequence>
<protein>
    <submittedName>
        <fullName evidence="2">Replicator initiator RepC</fullName>
    </submittedName>
</protein>
<gene>
    <name evidence="2" type="ORF">J2D77_16985</name>
</gene>